<feature type="non-terminal residue" evidence="1">
    <location>
        <position position="1"/>
    </location>
</feature>
<keyword evidence="2" id="KW-1185">Reference proteome</keyword>
<gene>
    <name evidence="1" type="ORF">QAD02_014356</name>
</gene>
<evidence type="ECO:0000313" key="2">
    <source>
        <dbReference type="Proteomes" id="UP001239111"/>
    </source>
</evidence>
<name>A0ACC2P5N0_9HYME</name>
<proteinExistence type="predicted"/>
<comment type="caution">
    <text evidence="1">The sequence shown here is derived from an EMBL/GenBank/DDBJ whole genome shotgun (WGS) entry which is preliminary data.</text>
</comment>
<protein>
    <submittedName>
        <fullName evidence="1">Uncharacterized protein</fullName>
    </submittedName>
</protein>
<sequence length="863" mass="94598">AIGAGAKLAIEECQHQFRLSRWNCTVNPDTVENIFGGVTSVNSREAAFVYAISAAGVAYSVTRACSRGELTDCSCDNRMRTRQHSSSWQWGGCSEDIHFGEKFSREWFEAGEEPVQDEAIDGPDSLAGLLMRRHDSEAGRRAVRSRMLRVCKCHGMSGSCSVRVCWRKLPTFRSAGTALAQLHEGAALVRLAQRGSRRPARLKPARPELKRPNKTDLVYLDDSPDYCERNLTNPANTNSWSQETQQLAAATSTRGSDPKKGHWTSRCAVIVLRPEPLNNKKPLWEGCDRIQVTSSEKAIRRAQSTWDGSVPRKSSSLQLLRQFIMPDNARRWLPGAPGGWFPSPCAVSEDSDSEAGSSRAPSPKRSCRSSSRVSTEPGVLSPQGSGPQASGALTPREEPLTSPHHESTVAEAAHPAEEGHRPAATTPGRSDEPRSRSSSRVRAVPVWNFRARLLNCARSTCSIATQTDPLRMTSLESRREAGPASLSQRTVSSSIAKPVHRCAPSIVPCIDLSESDDEDVQIIDEVEAPSDREEAEMRPIPFDHEEFRRLCREYANHPRPEQGARLRAFTTEYDSRTQHRELMRRRRRERAMAQLLELAEQAAPANAERMPDPRHAPAPIVPAVIDIPAGDIVAVVNQQMDLQELVNQLPSMEVHQPVALQVFPEHEPPAVPAYGVMPAPEHMPPRDLVAARPDACLQGPARAESAPPLVYDGRIVQPAQQRPGARANAPMPDLLEWPAIGAHSMPAVAAPAAAMIVDITSSSEPSEPVPLDLSVRAAVDLHQEAEVYQVRPAAPVAPGGNSGFRFILQRVVADEQHAAPVARANEGEQLQQPAQEEDEQSDDDAIWREIRNAVSGDEPNNAE</sequence>
<organism evidence="1 2">
    <name type="scientific">Eretmocerus hayati</name>
    <dbReference type="NCBI Taxonomy" id="131215"/>
    <lineage>
        <taxon>Eukaryota</taxon>
        <taxon>Metazoa</taxon>
        <taxon>Ecdysozoa</taxon>
        <taxon>Arthropoda</taxon>
        <taxon>Hexapoda</taxon>
        <taxon>Insecta</taxon>
        <taxon>Pterygota</taxon>
        <taxon>Neoptera</taxon>
        <taxon>Endopterygota</taxon>
        <taxon>Hymenoptera</taxon>
        <taxon>Apocrita</taxon>
        <taxon>Proctotrupomorpha</taxon>
        <taxon>Chalcidoidea</taxon>
        <taxon>Aphelinidae</taxon>
        <taxon>Aphelininae</taxon>
        <taxon>Eretmocerus</taxon>
    </lineage>
</organism>
<evidence type="ECO:0000313" key="1">
    <source>
        <dbReference type="EMBL" id="KAJ8678569.1"/>
    </source>
</evidence>
<accession>A0ACC2P5N0</accession>
<reference evidence="1" key="1">
    <citation type="submission" date="2023-04" db="EMBL/GenBank/DDBJ databases">
        <title>A chromosome-level genome assembly of the parasitoid wasp Eretmocerus hayati.</title>
        <authorList>
            <person name="Zhong Y."/>
            <person name="Liu S."/>
            <person name="Liu Y."/>
        </authorList>
    </citation>
    <scope>NUCLEOTIDE SEQUENCE</scope>
    <source>
        <strain evidence="1">ZJU_SS_LIU_2023</strain>
    </source>
</reference>
<dbReference type="Proteomes" id="UP001239111">
    <property type="component" value="Chromosome 2"/>
</dbReference>
<dbReference type="EMBL" id="CM056742">
    <property type="protein sequence ID" value="KAJ8678569.1"/>
    <property type="molecule type" value="Genomic_DNA"/>
</dbReference>